<dbReference type="AlphaFoldDB" id="A0AAV5JZA1"/>
<dbReference type="SMART" id="SM00213">
    <property type="entry name" value="UBQ"/>
    <property type="match status" value="1"/>
</dbReference>
<dbReference type="InterPro" id="IPR000626">
    <property type="entry name" value="Ubiquitin-like_dom"/>
</dbReference>
<sequence>MADGEQNPPANMAPKPITVMDGSEVYFRIKPQTQFHKLMNQYCLKTSLDVNSVTFLFDGRRLRPEETPEKVAMEDGDEIDCLLHQVGGGGEDF</sequence>
<accession>A0AAV5JZA1</accession>
<dbReference type="Proteomes" id="UP001054252">
    <property type="component" value="Unassembled WGS sequence"/>
</dbReference>
<dbReference type="PROSITE" id="PS50053">
    <property type="entry name" value="UBIQUITIN_2"/>
    <property type="match status" value="1"/>
</dbReference>
<keyword evidence="1" id="KW-0833">Ubl conjugation pathway</keyword>
<organism evidence="3 4">
    <name type="scientific">Rubroshorea leprosula</name>
    <dbReference type="NCBI Taxonomy" id="152421"/>
    <lineage>
        <taxon>Eukaryota</taxon>
        <taxon>Viridiplantae</taxon>
        <taxon>Streptophyta</taxon>
        <taxon>Embryophyta</taxon>
        <taxon>Tracheophyta</taxon>
        <taxon>Spermatophyta</taxon>
        <taxon>Magnoliopsida</taxon>
        <taxon>eudicotyledons</taxon>
        <taxon>Gunneridae</taxon>
        <taxon>Pentapetalae</taxon>
        <taxon>rosids</taxon>
        <taxon>malvids</taxon>
        <taxon>Malvales</taxon>
        <taxon>Dipterocarpaceae</taxon>
        <taxon>Rubroshorea</taxon>
    </lineage>
</organism>
<evidence type="ECO:0000313" key="3">
    <source>
        <dbReference type="EMBL" id="GKV16702.1"/>
    </source>
</evidence>
<keyword evidence="1" id="KW-0539">Nucleus</keyword>
<dbReference type="SUPFAM" id="SSF54236">
    <property type="entry name" value="Ubiquitin-like"/>
    <property type="match status" value="1"/>
</dbReference>
<feature type="domain" description="Ubiquitin-like" evidence="2">
    <location>
        <begin position="17"/>
        <end position="88"/>
    </location>
</feature>
<dbReference type="GO" id="GO:0005634">
    <property type="term" value="C:nucleus"/>
    <property type="evidence" value="ECO:0007669"/>
    <property type="project" value="UniProtKB-SubCell"/>
</dbReference>
<keyword evidence="4" id="KW-1185">Reference proteome</keyword>
<evidence type="ECO:0000313" key="4">
    <source>
        <dbReference type="Proteomes" id="UP001054252"/>
    </source>
</evidence>
<gene>
    <name evidence="3" type="ORF">SLEP1_g27304</name>
</gene>
<dbReference type="InterPro" id="IPR029071">
    <property type="entry name" value="Ubiquitin-like_domsf"/>
</dbReference>
<comment type="subcellular location">
    <subcellularLocation>
        <location evidence="1">Nucleus</location>
    </subcellularLocation>
</comment>
<comment type="caution">
    <text evidence="3">The sequence shown here is derived from an EMBL/GenBank/DDBJ whole genome shotgun (WGS) entry which is preliminary data.</text>
</comment>
<evidence type="ECO:0000259" key="2">
    <source>
        <dbReference type="PROSITE" id="PS50053"/>
    </source>
</evidence>
<reference evidence="3 4" key="1">
    <citation type="journal article" date="2021" name="Commun. Biol.">
        <title>The genome of Shorea leprosula (Dipterocarpaceae) highlights the ecological relevance of drought in aseasonal tropical rainforests.</title>
        <authorList>
            <person name="Ng K.K.S."/>
            <person name="Kobayashi M.J."/>
            <person name="Fawcett J.A."/>
            <person name="Hatakeyama M."/>
            <person name="Paape T."/>
            <person name="Ng C.H."/>
            <person name="Ang C.C."/>
            <person name="Tnah L.H."/>
            <person name="Lee C.T."/>
            <person name="Nishiyama T."/>
            <person name="Sese J."/>
            <person name="O'Brien M.J."/>
            <person name="Copetti D."/>
            <person name="Mohd Noor M.I."/>
            <person name="Ong R.C."/>
            <person name="Putra M."/>
            <person name="Sireger I.Z."/>
            <person name="Indrioko S."/>
            <person name="Kosugi Y."/>
            <person name="Izuno A."/>
            <person name="Isagi Y."/>
            <person name="Lee S.L."/>
            <person name="Shimizu K.K."/>
        </authorList>
    </citation>
    <scope>NUCLEOTIDE SEQUENCE [LARGE SCALE GENOMIC DNA]</scope>
    <source>
        <strain evidence="3">214</strain>
    </source>
</reference>
<comment type="similarity">
    <text evidence="1">Belongs to the ubiquitin family. SUMO subfamily.</text>
</comment>
<dbReference type="PANTHER" id="PTHR10562">
    <property type="entry name" value="SMALL UBIQUITIN-RELATED MODIFIER"/>
    <property type="match status" value="1"/>
</dbReference>
<dbReference type="EMBL" id="BPVZ01000046">
    <property type="protein sequence ID" value="GKV16702.1"/>
    <property type="molecule type" value="Genomic_DNA"/>
</dbReference>
<dbReference type="Pfam" id="PF11976">
    <property type="entry name" value="Rad60-SLD"/>
    <property type="match status" value="1"/>
</dbReference>
<dbReference type="Gene3D" id="3.10.20.90">
    <property type="entry name" value="Phosphatidylinositol 3-kinase Catalytic Subunit, Chain A, domain 1"/>
    <property type="match status" value="1"/>
</dbReference>
<evidence type="ECO:0000256" key="1">
    <source>
        <dbReference type="RuleBase" id="RU361190"/>
    </source>
</evidence>
<protein>
    <recommendedName>
        <fullName evidence="1">Small ubiquitin-related modifier</fullName>
        <shortName evidence="1">SUMO</shortName>
    </recommendedName>
</protein>
<name>A0AAV5JZA1_9ROSI</name>
<proteinExistence type="inferred from homology"/>
<dbReference type="InterPro" id="IPR022617">
    <property type="entry name" value="Rad60/SUMO-like_dom"/>
</dbReference>